<reference evidence="1 2" key="1">
    <citation type="journal article" date="2016" name="Nat. Commun.">
        <title>Thousands of microbial genomes shed light on interconnected biogeochemical processes in an aquifer system.</title>
        <authorList>
            <person name="Anantharaman K."/>
            <person name="Brown C.T."/>
            <person name="Hug L.A."/>
            <person name="Sharon I."/>
            <person name="Castelle C.J."/>
            <person name="Probst A.J."/>
            <person name="Thomas B.C."/>
            <person name="Singh A."/>
            <person name="Wilkins M.J."/>
            <person name="Karaoz U."/>
            <person name="Brodie E.L."/>
            <person name="Williams K.H."/>
            <person name="Hubbard S.S."/>
            <person name="Banfield J.F."/>
        </authorList>
    </citation>
    <scope>NUCLEOTIDE SEQUENCE [LARGE SCALE GENOMIC DNA]</scope>
</reference>
<protein>
    <submittedName>
        <fullName evidence="1">Uncharacterized protein</fullName>
    </submittedName>
</protein>
<evidence type="ECO:0000313" key="2">
    <source>
        <dbReference type="Proteomes" id="UP000176349"/>
    </source>
</evidence>
<dbReference type="EMBL" id="MHKV01000045">
    <property type="protein sequence ID" value="OGY96462.1"/>
    <property type="molecule type" value="Genomic_DNA"/>
</dbReference>
<accession>A0A1G2C4W1</accession>
<name>A0A1G2C4W1_9BACT</name>
<evidence type="ECO:0000313" key="1">
    <source>
        <dbReference type="EMBL" id="OGY96462.1"/>
    </source>
</evidence>
<comment type="caution">
    <text evidence="1">The sequence shown here is derived from an EMBL/GenBank/DDBJ whole genome shotgun (WGS) entry which is preliminary data.</text>
</comment>
<proteinExistence type="predicted"/>
<sequence length="80" mass="9190">MFLGTQSDNLRDAMAKGRMRSLLTTERVQGERNVKAKLTAADIIEIRRSPISQEKTARLYGVTQPLIGMIRRRLIWKHVP</sequence>
<dbReference type="AlphaFoldDB" id="A0A1G2C4W1"/>
<gene>
    <name evidence="1" type="ORF">A2128_02690</name>
</gene>
<organism evidence="1 2">
    <name type="scientific">Candidatus Liptonbacteria bacterium GWC1_60_9</name>
    <dbReference type="NCBI Taxonomy" id="1798645"/>
    <lineage>
        <taxon>Bacteria</taxon>
        <taxon>Candidatus Liptoniibacteriota</taxon>
    </lineage>
</organism>
<dbReference type="Proteomes" id="UP000176349">
    <property type="component" value="Unassembled WGS sequence"/>
</dbReference>